<dbReference type="RefSeq" id="WP_219045071.1">
    <property type="nucleotide sequence ID" value="NZ_JAHWDQ010000008.1"/>
</dbReference>
<dbReference type="GO" id="GO:0003910">
    <property type="term" value="F:DNA ligase (ATP) activity"/>
    <property type="evidence" value="ECO:0007669"/>
    <property type="project" value="UniProtKB-EC"/>
</dbReference>
<gene>
    <name evidence="6" type="ORF">KXJ70_18670</name>
</gene>
<name>A0ABS6VWU5_9GAMM</name>
<keyword evidence="4" id="KW-0234">DNA repair</keyword>
<keyword evidence="2" id="KW-0235">DNA replication</keyword>
<dbReference type="NCBIfam" id="NF006592">
    <property type="entry name" value="PRK09125.1"/>
    <property type="match status" value="1"/>
</dbReference>
<dbReference type="PANTHER" id="PTHR47810:SF1">
    <property type="entry name" value="DNA LIGASE B"/>
    <property type="match status" value="1"/>
</dbReference>
<dbReference type="InterPro" id="IPR050326">
    <property type="entry name" value="NAD_dep_DNA_ligaseB"/>
</dbReference>
<dbReference type="PROSITE" id="PS50160">
    <property type="entry name" value="DNA_LIGASE_A3"/>
    <property type="match status" value="1"/>
</dbReference>
<dbReference type="EC" id="6.5.1.1" evidence="6"/>
<sequence>MTPRRFSYKYRKLVSLLINTLIVTLVLIPHTLLYAAEALSKPALMLANVYRSDIDLDKYWVSEKYDGVRAFWNGHQLVSRQGNIYQAPNWFIADFPSAAIDGELWMGRGKFDALSGAVRKQNPVESEWKTIRFMAFDLPRTEGSFDYRLTLLKQIISNTSSPYLHLVIQRKFSDELTLMNYLDEVIEAGGEGLMLHLASAPYHSNRSDDLLKLKRHQDAEATVVEHLLGKGKYKGMLGAILVETKEGLRFKIGSGFSDAERETPPPIGSVITYKYYGVSSNGTPRFASFLRLRNEI</sequence>
<dbReference type="CDD" id="cd08041">
    <property type="entry name" value="OBF_kDNA_ligase_like"/>
    <property type="match status" value="1"/>
</dbReference>
<reference evidence="6" key="1">
    <citation type="submission" date="2021-07" db="EMBL/GenBank/DDBJ databases">
        <title>Zhongshania sp. CAU 1632 isolated from seawater.</title>
        <authorList>
            <person name="Kim W."/>
        </authorList>
    </citation>
    <scope>NUCLEOTIDE SEQUENCE</scope>
    <source>
        <strain evidence="6">CAU 1632</strain>
    </source>
</reference>
<evidence type="ECO:0000313" key="6">
    <source>
        <dbReference type="EMBL" id="MBW2942829.1"/>
    </source>
</evidence>
<comment type="caution">
    <text evidence="6">The sequence shown here is derived from an EMBL/GenBank/DDBJ whole genome shotgun (WGS) entry which is preliminary data.</text>
</comment>
<keyword evidence="1 6" id="KW-0436">Ligase</keyword>
<dbReference type="Pfam" id="PF14743">
    <property type="entry name" value="DNA_ligase_OB_2"/>
    <property type="match status" value="1"/>
</dbReference>
<evidence type="ECO:0000256" key="2">
    <source>
        <dbReference type="ARBA" id="ARBA00022705"/>
    </source>
</evidence>
<keyword evidence="7" id="KW-1185">Reference proteome</keyword>
<dbReference type="PANTHER" id="PTHR47810">
    <property type="entry name" value="DNA LIGASE"/>
    <property type="match status" value="1"/>
</dbReference>
<protein>
    <submittedName>
        <fullName evidence="6">DNA ligase</fullName>
        <ecNumber evidence="6">6.5.1.1</ecNumber>
    </submittedName>
</protein>
<dbReference type="EMBL" id="JAHWDQ010000008">
    <property type="protein sequence ID" value="MBW2942829.1"/>
    <property type="molecule type" value="Genomic_DNA"/>
</dbReference>
<evidence type="ECO:0000259" key="5">
    <source>
        <dbReference type="PROSITE" id="PS50160"/>
    </source>
</evidence>
<evidence type="ECO:0000313" key="7">
    <source>
        <dbReference type="Proteomes" id="UP001166291"/>
    </source>
</evidence>
<dbReference type="Proteomes" id="UP001166291">
    <property type="component" value="Unassembled WGS sequence"/>
</dbReference>
<accession>A0ABS6VWU5</accession>
<evidence type="ECO:0000256" key="4">
    <source>
        <dbReference type="ARBA" id="ARBA00023204"/>
    </source>
</evidence>
<dbReference type="CDD" id="cd07896">
    <property type="entry name" value="Adenylation_kDNA_ligase_like"/>
    <property type="match status" value="1"/>
</dbReference>
<dbReference type="InterPro" id="IPR012310">
    <property type="entry name" value="DNA_ligase_ATP-dep_cent"/>
</dbReference>
<feature type="domain" description="ATP-dependent DNA ligase family profile" evidence="5">
    <location>
        <begin position="148"/>
        <end position="246"/>
    </location>
</feature>
<dbReference type="InterPro" id="IPR029319">
    <property type="entry name" value="DNA_ligase_OB"/>
</dbReference>
<evidence type="ECO:0000256" key="1">
    <source>
        <dbReference type="ARBA" id="ARBA00022598"/>
    </source>
</evidence>
<dbReference type="Pfam" id="PF01068">
    <property type="entry name" value="DNA_ligase_A_M"/>
    <property type="match status" value="1"/>
</dbReference>
<keyword evidence="3" id="KW-0227">DNA damage</keyword>
<evidence type="ECO:0000256" key="3">
    <source>
        <dbReference type="ARBA" id="ARBA00022763"/>
    </source>
</evidence>
<organism evidence="6 7">
    <name type="scientific">Zhongshania aquimaris</name>
    <dbReference type="NCBI Taxonomy" id="2857107"/>
    <lineage>
        <taxon>Bacteria</taxon>
        <taxon>Pseudomonadati</taxon>
        <taxon>Pseudomonadota</taxon>
        <taxon>Gammaproteobacteria</taxon>
        <taxon>Cellvibrionales</taxon>
        <taxon>Spongiibacteraceae</taxon>
        <taxon>Zhongshania</taxon>
    </lineage>
</organism>
<proteinExistence type="predicted"/>